<reference evidence="2" key="1">
    <citation type="journal article" date="2022" name="Int. J. Mol. Sci.">
        <title>Draft Genome of Tanacetum Coccineum: Genomic Comparison of Closely Related Tanacetum-Family Plants.</title>
        <authorList>
            <person name="Yamashiro T."/>
            <person name="Shiraishi A."/>
            <person name="Nakayama K."/>
            <person name="Satake H."/>
        </authorList>
    </citation>
    <scope>NUCLEOTIDE SEQUENCE</scope>
</reference>
<dbReference type="InterPro" id="IPR013103">
    <property type="entry name" value="RVT_2"/>
</dbReference>
<comment type="caution">
    <text evidence="2">The sequence shown here is derived from an EMBL/GenBank/DDBJ whole genome shotgun (WGS) entry which is preliminary data.</text>
</comment>
<name>A0ABQ5J591_9ASTR</name>
<dbReference type="InterPro" id="IPR043502">
    <property type="entry name" value="DNA/RNA_pol_sf"/>
</dbReference>
<keyword evidence="3" id="KW-1185">Reference proteome</keyword>
<protein>
    <submittedName>
        <fullName evidence="2">Ribonuclease H-like domain-containing protein</fullName>
    </submittedName>
</protein>
<sequence length="585" mass="65679">MADTGSQQAVSMTDCDFASSYIPDIICKNSGLHIERHKYNADGSLSRYKAQLVTNGSNQQQGIDCDETFSPVVKPAIIHTVLSLAATRDWLIHQLDVKNAFLHGHVRYMGLNRLLEHGFSDNIVLTASSTALLQRIITVLHGEFAITDLGSLNYFLGIFAQRTKSGLFLSQSKFAKENLERAHMQHCNPYKTPVDIESKLGSDGDSVSDPTLYRSLVSALQYLTFTRPDISYVVQQICLYMHDPRDPHFHALKRILRYVRGTIERDLQLHVSYTSQLITFTDADWVTLSRSSAEAEYRGVANVVVEADWIRNLLLELHALLTTTTLVYYDNVSVVYLSTNPVQHQRTKHIESDIHFVHDYVAFGQVRVLHVPSRFQYADIFTKGLPTALFLEFRSNLNVRRLLVTTAGEYFCAHATILDATSALTNSHSFSFKQALQLATWDRLLDDYCCTATCNFGQISLHFAILKTKSYVHYSKVSCDSISCVEFLSKRMKSNVEEQIASLLLFSWGGLMASFTAWGAELDGGDYSFGSRLYRSHRQGFGIIQRSSSFVGKNLRHLKADSSFLLPPNPLLLGIILAIGAELDG</sequence>
<organism evidence="2 3">
    <name type="scientific">Tanacetum coccineum</name>
    <dbReference type="NCBI Taxonomy" id="301880"/>
    <lineage>
        <taxon>Eukaryota</taxon>
        <taxon>Viridiplantae</taxon>
        <taxon>Streptophyta</taxon>
        <taxon>Embryophyta</taxon>
        <taxon>Tracheophyta</taxon>
        <taxon>Spermatophyta</taxon>
        <taxon>Magnoliopsida</taxon>
        <taxon>eudicotyledons</taxon>
        <taxon>Gunneridae</taxon>
        <taxon>Pentapetalae</taxon>
        <taxon>asterids</taxon>
        <taxon>campanulids</taxon>
        <taxon>Asterales</taxon>
        <taxon>Asteraceae</taxon>
        <taxon>Asteroideae</taxon>
        <taxon>Anthemideae</taxon>
        <taxon>Anthemidinae</taxon>
        <taxon>Tanacetum</taxon>
    </lineage>
</organism>
<accession>A0ABQ5J591</accession>
<evidence type="ECO:0000313" key="3">
    <source>
        <dbReference type="Proteomes" id="UP001151760"/>
    </source>
</evidence>
<reference evidence="2" key="2">
    <citation type="submission" date="2022-01" db="EMBL/GenBank/DDBJ databases">
        <authorList>
            <person name="Yamashiro T."/>
            <person name="Shiraishi A."/>
            <person name="Satake H."/>
            <person name="Nakayama K."/>
        </authorList>
    </citation>
    <scope>NUCLEOTIDE SEQUENCE</scope>
</reference>
<dbReference type="Pfam" id="PF07727">
    <property type="entry name" value="RVT_2"/>
    <property type="match status" value="1"/>
</dbReference>
<gene>
    <name evidence="2" type="ORF">Tco_1123515</name>
</gene>
<dbReference type="PANTHER" id="PTHR11439">
    <property type="entry name" value="GAG-POL-RELATED RETROTRANSPOSON"/>
    <property type="match status" value="1"/>
</dbReference>
<evidence type="ECO:0000313" key="2">
    <source>
        <dbReference type="EMBL" id="GJU07085.1"/>
    </source>
</evidence>
<dbReference type="EMBL" id="BQNB010021504">
    <property type="protein sequence ID" value="GJU07085.1"/>
    <property type="molecule type" value="Genomic_DNA"/>
</dbReference>
<evidence type="ECO:0000259" key="1">
    <source>
        <dbReference type="Pfam" id="PF07727"/>
    </source>
</evidence>
<dbReference type="SUPFAM" id="SSF56672">
    <property type="entry name" value="DNA/RNA polymerases"/>
    <property type="match status" value="1"/>
</dbReference>
<proteinExistence type="predicted"/>
<feature type="domain" description="Reverse transcriptase Ty1/copia-type" evidence="1">
    <location>
        <begin position="36"/>
        <end position="107"/>
    </location>
</feature>
<dbReference type="Proteomes" id="UP001151760">
    <property type="component" value="Unassembled WGS sequence"/>
</dbReference>
<dbReference type="CDD" id="cd09272">
    <property type="entry name" value="RNase_HI_RT_Ty1"/>
    <property type="match status" value="1"/>
</dbReference>
<dbReference type="PANTHER" id="PTHR11439:SF524">
    <property type="entry name" value="RNA-DIRECTED DNA POLYMERASE, PROTEIN KINASE RLK-PELLE-DLSV FAMILY"/>
    <property type="match status" value="1"/>
</dbReference>